<keyword evidence="1" id="KW-0732">Signal</keyword>
<name>A0A1G9XRR8_9FIRM</name>
<dbReference type="EMBL" id="FNHB01000010">
    <property type="protein sequence ID" value="SDM99211.1"/>
    <property type="molecule type" value="Genomic_DNA"/>
</dbReference>
<sequence length="277" mass="31164">MVQLKKIFILFSIILLTLTACVKQPAKQPDLPKSPPQQAAPAAPIPPDFTQYVNNFKGQAGLYAKNLTTGQTISINSDEIFATASTHKLVVALAVYKYIYPEVAVAKKQEYDQLIKKMMVISDNPAFYELLNEIEQRRPAALTQVLQDLELTKTRIHSDDAFKQYNYHSVTTPHEMAIVLETIYQEQYLGREMSAILKEELAKTIFKEEIPRHMKNNKVLHKVGQLPDGVLNDVGIVDDGKNPILISAFTKTEQPPDYASDFLAQLAVKAYDALRSK</sequence>
<proteinExistence type="predicted"/>
<dbReference type="SUPFAM" id="SSF56601">
    <property type="entry name" value="beta-lactamase/transpeptidase-like"/>
    <property type="match status" value="1"/>
</dbReference>
<dbReference type="AlphaFoldDB" id="A0A1G9XRR8"/>
<organism evidence="3 4">
    <name type="scientific">Dendrosporobacter quercicolus</name>
    <dbReference type="NCBI Taxonomy" id="146817"/>
    <lineage>
        <taxon>Bacteria</taxon>
        <taxon>Bacillati</taxon>
        <taxon>Bacillota</taxon>
        <taxon>Negativicutes</taxon>
        <taxon>Selenomonadales</taxon>
        <taxon>Sporomusaceae</taxon>
        <taxon>Dendrosporobacter</taxon>
    </lineage>
</organism>
<feature type="signal peptide" evidence="1">
    <location>
        <begin position="1"/>
        <end position="22"/>
    </location>
</feature>
<feature type="domain" description="Beta-lactamase class A catalytic" evidence="2">
    <location>
        <begin position="61"/>
        <end position="98"/>
    </location>
</feature>
<evidence type="ECO:0000313" key="4">
    <source>
        <dbReference type="Proteomes" id="UP000214880"/>
    </source>
</evidence>
<dbReference type="InterPro" id="IPR012338">
    <property type="entry name" value="Beta-lactam/transpept-like"/>
</dbReference>
<dbReference type="GO" id="GO:0046677">
    <property type="term" value="P:response to antibiotic"/>
    <property type="evidence" value="ECO:0007669"/>
    <property type="project" value="InterPro"/>
</dbReference>
<evidence type="ECO:0000313" key="3">
    <source>
        <dbReference type="EMBL" id="SDM99211.1"/>
    </source>
</evidence>
<dbReference type="PANTHER" id="PTHR35333:SF3">
    <property type="entry name" value="BETA-LACTAMASE-TYPE TRANSPEPTIDASE FOLD CONTAINING PROTEIN"/>
    <property type="match status" value="1"/>
</dbReference>
<dbReference type="GO" id="GO:0030655">
    <property type="term" value="P:beta-lactam antibiotic catabolic process"/>
    <property type="evidence" value="ECO:0007669"/>
    <property type="project" value="InterPro"/>
</dbReference>
<protein>
    <submittedName>
        <fullName evidence="3">Beta-lactamase class A</fullName>
    </submittedName>
</protein>
<gene>
    <name evidence="3" type="ORF">SAMN04488502_11019</name>
</gene>
<reference evidence="3 4" key="1">
    <citation type="submission" date="2016-10" db="EMBL/GenBank/DDBJ databases">
        <authorList>
            <person name="de Groot N.N."/>
        </authorList>
    </citation>
    <scope>NUCLEOTIDE SEQUENCE [LARGE SCALE GENOMIC DNA]</scope>
    <source>
        <strain evidence="3 4">DSM 1736</strain>
    </source>
</reference>
<dbReference type="InterPro" id="IPR045155">
    <property type="entry name" value="Beta-lactam_cat"/>
</dbReference>
<dbReference type="PROSITE" id="PS51257">
    <property type="entry name" value="PROKAR_LIPOPROTEIN"/>
    <property type="match status" value="1"/>
</dbReference>
<dbReference type="Proteomes" id="UP000214880">
    <property type="component" value="Unassembled WGS sequence"/>
</dbReference>
<evidence type="ECO:0000256" key="1">
    <source>
        <dbReference type="SAM" id="SignalP"/>
    </source>
</evidence>
<dbReference type="GO" id="GO:0008800">
    <property type="term" value="F:beta-lactamase activity"/>
    <property type="evidence" value="ECO:0007669"/>
    <property type="project" value="InterPro"/>
</dbReference>
<dbReference type="InterPro" id="IPR000871">
    <property type="entry name" value="Beta-lactam_class-A"/>
</dbReference>
<dbReference type="RefSeq" id="WP_245698179.1">
    <property type="nucleotide sequence ID" value="NZ_FNHB01000010.1"/>
</dbReference>
<evidence type="ECO:0000259" key="2">
    <source>
        <dbReference type="Pfam" id="PF13354"/>
    </source>
</evidence>
<accession>A0A1G9XRR8</accession>
<keyword evidence="4" id="KW-1185">Reference proteome</keyword>
<dbReference type="PANTHER" id="PTHR35333">
    <property type="entry name" value="BETA-LACTAMASE"/>
    <property type="match status" value="1"/>
</dbReference>
<dbReference type="STRING" id="146817.SAMN04488502_11019"/>
<feature type="domain" description="Beta-lactamase class A catalytic" evidence="2">
    <location>
        <begin position="110"/>
        <end position="250"/>
    </location>
</feature>
<feature type="chain" id="PRO_5039243799" evidence="1">
    <location>
        <begin position="23"/>
        <end position="277"/>
    </location>
</feature>
<dbReference type="Pfam" id="PF13354">
    <property type="entry name" value="Beta-lactamase2"/>
    <property type="match status" value="2"/>
</dbReference>
<dbReference type="Gene3D" id="3.40.710.10">
    <property type="entry name" value="DD-peptidase/beta-lactamase superfamily"/>
    <property type="match status" value="1"/>
</dbReference>